<proteinExistence type="predicted"/>
<sequence length="87" mass="9176">VQSSVVNPVLNIVSWIFFIIAAVGGAIIGSMAAWEIPNYLANKGSHRQPILITIISYAIAITCFAAMTVGGPTWLVKALTTVSAPTF</sequence>
<feature type="transmembrane region" description="Helical" evidence="1">
    <location>
        <begin position="54"/>
        <end position="75"/>
    </location>
</feature>
<accession>A0A1V1NQM2</accession>
<reference evidence="3" key="1">
    <citation type="submission" date="2012-11" db="EMBL/GenBank/DDBJ databases">
        <authorList>
            <person name="Lucero-Rivera Y.E."/>
            <person name="Tovar-Ramirez D."/>
        </authorList>
    </citation>
    <scope>NUCLEOTIDE SEQUENCE [LARGE SCALE GENOMIC DNA]</scope>
    <source>
        <strain evidence="3">Araruama</strain>
    </source>
</reference>
<feature type="transmembrane region" description="Helical" evidence="1">
    <location>
        <begin position="12"/>
        <end position="34"/>
    </location>
</feature>
<keyword evidence="1" id="KW-0472">Membrane</keyword>
<dbReference type="AlphaFoldDB" id="A0A1V1NQM2"/>
<gene>
    <name evidence="2" type="ORF">OMM_15224</name>
</gene>
<keyword evidence="1" id="KW-1133">Transmembrane helix</keyword>
<dbReference type="EMBL" id="ATBP01003528">
    <property type="protein sequence ID" value="ETR64868.1"/>
    <property type="molecule type" value="Genomic_DNA"/>
</dbReference>
<evidence type="ECO:0000313" key="2">
    <source>
        <dbReference type="EMBL" id="ETR64868.1"/>
    </source>
</evidence>
<organism evidence="2 3">
    <name type="scientific">Candidatus Magnetoglobus multicellularis str. Araruama</name>
    <dbReference type="NCBI Taxonomy" id="890399"/>
    <lineage>
        <taxon>Bacteria</taxon>
        <taxon>Pseudomonadati</taxon>
        <taxon>Thermodesulfobacteriota</taxon>
        <taxon>Desulfobacteria</taxon>
        <taxon>Desulfobacterales</taxon>
        <taxon>Desulfobacteraceae</taxon>
        <taxon>Candidatus Magnetoglobus</taxon>
    </lineage>
</organism>
<evidence type="ECO:0000256" key="1">
    <source>
        <dbReference type="SAM" id="Phobius"/>
    </source>
</evidence>
<protein>
    <submittedName>
        <fullName evidence="2">Uncharacterized protein</fullName>
    </submittedName>
</protein>
<evidence type="ECO:0000313" key="3">
    <source>
        <dbReference type="Proteomes" id="UP000189670"/>
    </source>
</evidence>
<comment type="caution">
    <text evidence="2">The sequence shown here is derived from an EMBL/GenBank/DDBJ whole genome shotgun (WGS) entry which is preliminary data.</text>
</comment>
<feature type="non-terminal residue" evidence="2">
    <location>
        <position position="1"/>
    </location>
</feature>
<name>A0A1V1NQM2_9BACT</name>
<keyword evidence="1" id="KW-0812">Transmembrane</keyword>
<dbReference type="Proteomes" id="UP000189670">
    <property type="component" value="Unassembled WGS sequence"/>
</dbReference>